<keyword evidence="2" id="KW-1185">Reference proteome</keyword>
<evidence type="ECO:0000313" key="1">
    <source>
        <dbReference type="EMBL" id="MBD2594532.1"/>
    </source>
</evidence>
<accession>A0ABR8FSZ0</accession>
<dbReference type="EMBL" id="JACJTB010000008">
    <property type="protein sequence ID" value="MBD2594532.1"/>
    <property type="molecule type" value="Genomic_DNA"/>
</dbReference>
<proteinExistence type="predicted"/>
<protein>
    <submittedName>
        <fullName evidence="1">Uncharacterized protein</fullName>
    </submittedName>
</protein>
<name>A0ABR8FSZ0_9NOSO</name>
<dbReference type="RefSeq" id="WP_190967395.1">
    <property type="nucleotide sequence ID" value="NZ_JACJTB010000008.1"/>
</dbReference>
<organism evidence="1 2">
    <name type="scientific">Nostoc spongiaeforme FACHB-130</name>
    <dbReference type="NCBI Taxonomy" id="1357510"/>
    <lineage>
        <taxon>Bacteria</taxon>
        <taxon>Bacillati</taxon>
        <taxon>Cyanobacteriota</taxon>
        <taxon>Cyanophyceae</taxon>
        <taxon>Nostocales</taxon>
        <taxon>Nostocaceae</taxon>
        <taxon>Nostoc</taxon>
    </lineage>
</organism>
<dbReference type="Proteomes" id="UP000603457">
    <property type="component" value="Unassembled WGS sequence"/>
</dbReference>
<evidence type="ECO:0000313" key="2">
    <source>
        <dbReference type="Proteomes" id="UP000603457"/>
    </source>
</evidence>
<sequence length="47" mass="5278">MLEKLLLATLLTLVLRLIAEIGWSVPSNTSQKVDFYQPGDFAVMQIN</sequence>
<comment type="caution">
    <text evidence="1">The sequence shown here is derived from an EMBL/GenBank/DDBJ whole genome shotgun (WGS) entry which is preliminary data.</text>
</comment>
<gene>
    <name evidence="1" type="ORF">H6G74_09360</name>
</gene>
<reference evidence="1 2" key="1">
    <citation type="journal article" date="2020" name="ISME J.">
        <title>Comparative genomics reveals insights into cyanobacterial evolution and habitat adaptation.</title>
        <authorList>
            <person name="Chen M.Y."/>
            <person name="Teng W.K."/>
            <person name="Zhao L."/>
            <person name="Hu C.X."/>
            <person name="Zhou Y.K."/>
            <person name="Han B.P."/>
            <person name="Song L.R."/>
            <person name="Shu W.S."/>
        </authorList>
    </citation>
    <scope>NUCLEOTIDE SEQUENCE [LARGE SCALE GENOMIC DNA]</scope>
    <source>
        <strain evidence="1 2">FACHB-130</strain>
    </source>
</reference>